<dbReference type="Pfam" id="PF13927">
    <property type="entry name" value="Ig_3"/>
    <property type="match status" value="1"/>
</dbReference>
<dbReference type="Gene3D" id="2.60.40.10">
    <property type="entry name" value="Immunoglobulins"/>
    <property type="match status" value="1"/>
</dbReference>
<evidence type="ECO:0000259" key="9">
    <source>
        <dbReference type="PROSITE" id="PS50835"/>
    </source>
</evidence>
<proteinExistence type="inferred from homology"/>
<dbReference type="GO" id="GO:0005886">
    <property type="term" value="C:plasma membrane"/>
    <property type="evidence" value="ECO:0007669"/>
    <property type="project" value="TreeGrafter"/>
</dbReference>
<evidence type="ECO:0000256" key="1">
    <source>
        <dbReference type="ARBA" id="ARBA00004479"/>
    </source>
</evidence>
<feature type="transmembrane region" description="Helical" evidence="8">
    <location>
        <begin position="113"/>
        <end position="135"/>
    </location>
</feature>
<feature type="domain" description="Ig-like" evidence="9">
    <location>
        <begin position="7"/>
        <end position="97"/>
    </location>
</feature>
<evidence type="ECO:0000256" key="6">
    <source>
        <dbReference type="ARBA" id="ARBA00023136"/>
    </source>
</evidence>
<keyword evidence="11" id="KW-1185">Reference proteome</keyword>
<evidence type="ECO:0000256" key="3">
    <source>
        <dbReference type="ARBA" id="ARBA00022734"/>
    </source>
</evidence>
<dbReference type="InterPro" id="IPR051036">
    <property type="entry name" value="SIGLEC"/>
</dbReference>
<evidence type="ECO:0000313" key="10">
    <source>
        <dbReference type="Ensembl" id="ENSSPUP00000021199.1"/>
    </source>
</evidence>
<dbReference type="GO" id="GO:0030246">
    <property type="term" value="F:carbohydrate binding"/>
    <property type="evidence" value="ECO:0007669"/>
    <property type="project" value="UniProtKB-KW"/>
</dbReference>
<comment type="similarity">
    <text evidence="7">Belongs to the immunoglobulin superfamily. SIGLEC (sialic acid binding Ig-like lectin) family.</text>
</comment>
<dbReference type="InterPro" id="IPR013783">
    <property type="entry name" value="Ig-like_fold"/>
</dbReference>
<dbReference type="InterPro" id="IPR003599">
    <property type="entry name" value="Ig_sub"/>
</dbReference>
<keyword evidence="2 8" id="KW-0812">Transmembrane</keyword>
<dbReference type="Ensembl" id="ENSSPUT00000022607.1">
    <property type="protein sequence ID" value="ENSSPUP00000021199.1"/>
    <property type="gene ID" value="ENSSPUG00000016307.1"/>
</dbReference>
<dbReference type="SMART" id="SM00409">
    <property type="entry name" value="IG"/>
    <property type="match status" value="1"/>
</dbReference>
<dbReference type="SUPFAM" id="SSF48726">
    <property type="entry name" value="Immunoglobulin"/>
    <property type="match status" value="1"/>
</dbReference>
<sequence>KLSLPPPALTHLTVPCHLTGALQPFTNRPQLTAQEGDSLTLLCTVDSNPPASLSWVRDPGNLSLSLGNRLELLNVTSKDRGEYRCQAQNTEGSTEMTFQLIVQGTSSQVMIELICKLVFAVAGFLLAYYLTLLYYKV</sequence>
<evidence type="ECO:0000256" key="8">
    <source>
        <dbReference type="SAM" id="Phobius"/>
    </source>
</evidence>
<evidence type="ECO:0000256" key="4">
    <source>
        <dbReference type="ARBA" id="ARBA00022889"/>
    </source>
</evidence>
<evidence type="ECO:0000313" key="11">
    <source>
        <dbReference type="Proteomes" id="UP000694392"/>
    </source>
</evidence>
<name>A0A8D0HG19_SPHPU</name>
<dbReference type="InterPro" id="IPR007110">
    <property type="entry name" value="Ig-like_dom"/>
</dbReference>
<dbReference type="InterPro" id="IPR036179">
    <property type="entry name" value="Ig-like_dom_sf"/>
</dbReference>
<accession>A0A8D0HG19</accession>
<dbReference type="InterPro" id="IPR003598">
    <property type="entry name" value="Ig_sub2"/>
</dbReference>
<evidence type="ECO:0000256" key="5">
    <source>
        <dbReference type="ARBA" id="ARBA00022989"/>
    </source>
</evidence>
<reference evidence="10" key="1">
    <citation type="submission" date="2025-08" db="UniProtKB">
        <authorList>
            <consortium name="Ensembl"/>
        </authorList>
    </citation>
    <scope>IDENTIFICATION</scope>
</reference>
<dbReference type="PANTHER" id="PTHR12035:SF125">
    <property type="entry name" value="SIALIC ACID-BINDING IG-LIKE LECTIN 5"/>
    <property type="match status" value="1"/>
</dbReference>
<reference evidence="10" key="2">
    <citation type="submission" date="2025-09" db="UniProtKB">
        <authorList>
            <consortium name="Ensembl"/>
        </authorList>
    </citation>
    <scope>IDENTIFICATION</scope>
</reference>
<dbReference type="AlphaFoldDB" id="A0A8D0HG19"/>
<evidence type="ECO:0000256" key="2">
    <source>
        <dbReference type="ARBA" id="ARBA00022692"/>
    </source>
</evidence>
<keyword evidence="5 8" id="KW-1133">Transmembrane helix</keyword>
<evidence type="ECO:0000256" key="7">
    <source>
        <dbReference type="ARBA" id="ARBA00038361"/>
    </source>
</evidence>
<keyword evidence="4" id="KW-0130">Cell adhesion</keyword>
<comment type="subcellular location">
    <subcellularLocation>
        <location evidence="1">Membrane</location>
        <topology evidence="1">Single-pass type I membrane protein</topology>
    </subcellularLocation>
</comment>
<organism evidence="10 11">
    <name type="scientific">Sphenodon punctatus</name>
    <name type="common">Tuatara</name>
    <name type="synonym">Hatteria punctata</name>
    <dbReference type="NCBI Taxonomy" id="8508"/>
    <lineage>
        <taxon>Eukaryota</taxon>
        <taxon>Metazoa</taxon>
        <taxon>Chordata</taxon>
        <taxon>Craniata</taxon>
        <taxon>Vertebrata</taxon>
        <taxon>Euteleostomi</taxon>
        <taxon>Lepidosauria</taxon>
        <taxon>Sphenodontia</taxon>
        <taxon>Sphenodontidae</taxon>
        <taxon>Sphenodon</taxon>
    </lineage>
</organism>
<dbReference type="GO" id="GO:0033691">
    <property type="term" value="F:sialic acid binding"/>
    <property type="evidence" value="ECO:0007669"/>
    <property type="project" value="TreeGrafter"/>
</dbReference>
<dbReference type="Proteomes" id="UP000694392">
    <property type="component" value="Unplaced"/>
</dbReference>
<keyword evidence="6 8" id="KW-0472">Membrane</keyword>
<protein>
    <recommendedName>
        <fullName evidence="9">Ig-like domain-containing protein</fullName>
    </recommendedName>
</protein>
<dbReference type="SMART" id="SM00408">
    <property type="entry name" value="IGc2"/>
    <property type="match status" value="1"/>
</dbReference>
<dbReference type="PROSITE" id="PS50835">
    <property type="entry name" value="IG_LIKE"/>
    <property type="match status" value="1"/>
</dbReference>
<dbReference type="GO" id="GO:0007155">
    <property type="term" value="P:cell adhesion"/>
    <property type="evidence" value="ECO:0007669"/>
    <property type="project" value="UniProtKB-KW"/>
</dbReference>
<keyword evidence="3" id="KW-0430">Lectin</keyword>
<dbReference type="PANTHER" id="PTHR12035">
    <property type="entry name" value="SIALIC ACID BINDING IMMUNOGLOBULIN-LIKE LECTIN"/>
    <property type="match status" value="1"/>
</dbReference>